<keyword evidence="2" id="KW-1185">Reference proteome</keyword>
<accession>A0ACC6MJL0</accession>
<evidence type="ECO:0000313" key="2">
    <source>
        <dbReference type="Proteomes" id="UP001289645"/>
    </source>
</evidence>
<proteinExistence type="predicted"/>
<gene>
    <name evidence="1" type="ORF">OHX15_17475</name>
</gene>
<protein>
    <submittedName>
        <fullName evidence="1">Uncharacterized protein</fullName>
    </submittedName>
</protein>
<name>A0ACC6MJL0_MYCPF</name>
<organism evidence="1 2">
    <name type="scientific">Mycolicibacterium parafortuitum</name>
    <name type="common">Mycobacterium parafortuitum</name>
    <dbReference type="NCBI Taxonomy" id="39692"/>
    <lineage>
        <taxon>Bacteria</taxon>
        <taxon>Bacillati</taxon>
        <taxon>Actinomycetota</taxon>
        <taxon>Actinomycetes</taxon>
        <taxon>Mycobacteriales</taxon>
        <taxon>Mycobacteriaceae</taxon>
        <taxon>Mycolicibacterium</taxon>
    </lineage>
</organism>
<comment type="caution">
    <text evidence="1">The sequence shown here is derived from an EMBL/GenBank/DDBJ whole genome shotgun (WGS) entry which is preliminary data.</text>
</comment>
<sequence length="148" mass="16763">MTTTPETDAEAKSEDLPPGTTPYYARMHRYIKRAVLVCLVALVIEGAFTLPFMAVYYGYPTLSLTEICSELLKVRYSDDTLECQVPYPAFGPPEGAEGKDTARDEWGIQPVPKYHRIGFRELVRIHEEREARQAATEREARPTTPDQP</sequence>
<dbReference type="EMBL" id="JAOXLN010000018">
    <property type="protein sequence ID" value="MDZ5087182.1"/>
    <property type="molecule type" value="Genomic_DNA"/>
</dbReference>
<reference evidence="1 2" key="1">
    <citation type="journal article" date="2021" name="Chemosphere">
        <title>Bioballs carrying a syntrophic Rhodococcus and Mycolicibacterium consortium for simultaneous sorption and biodegradation of fuel oil in contaminated freshwater.</title>
        <authorList>
            <person name="Naloka K."/>
            <person name="Polrit D."/>
            <person name="Muangchinda C."/>
            <person name="Thoetkiattikul H."/>
            <person name="Pinyakong O."/>
        </authorList>
    </citation>
    <scope>NUCLEOTIDE SEQUENCE [LARGE SCALE GENOMIC DNA]</scope>
    <source>
        <strain evidence="1 2">J101</strain>
    </source>
</reference>
<evidence type="ECO:0000313" key="1">
    <source>
        <dbReference type="EMBL" id="MDZ5087182.1"/>
    </source>
</evidence>
<dbReference type="Proteomes" id="UP001289645">
    <property type="component" value="Unassembled WGS sequence"/>
</dbReference>